<dbReference type="EMBL" id="PIDP01000415">
    <property type="protein sequence ID" value="PLM94595.1"/>
    <property type="molecule type" value="Genomic_DNA"/>
</dbReference>
<comment type="caution">
    <text evidence="1">The sequence shown here is derived from an EMBL/GenBank/DDBJ whole genome shotgun (WGS) entry which is preliminary data.</text>
</comment>
<name>A0A2N4Z1L4_KLEVA</name>
<accession>A0A2N4Z1L4</accession>
<dbReference type="SUPFAM" id="SSF101327">
    <property type="entry name" value="YgfB-like"/>
    <property type="match status" value="1"/>
</dbReference>
<feature type="non-terminal residue" evidence="1">
    <location>
        <position position="1"/>
    </location>
</feature>
<reference evidence="1 2" key="1">
    <citation type="submission" date="2017-11" db="EMBL/GenBank/DDBJ databases">
        <authorList>
            <person name="Han C.G."/>
        </authorList>
    </citation>
    <scope>NUCLEOTIDE SEQUENCE [LARGE SCALE GENOMIC DNA]</scope>
    <source>
        <strain evidence="1 2">A8</strain>
    </source>
</reference>
<dbReference type="GO" id="GO:0005829">
    <property type="term" value="C:cytosol"/>
    <property type="evidence" value="ECO:0007669"/>
    <property type="project" value="TreeGrafter"/>
</dbReference>
<evidence type="ECO:0000313" key="2">
    <source>
        <dbReference type="Proteomes" id="UP000234412"/>
    </source>
</evidence>
<reference evidence="1 2" key="2">
    <citation type="submission" date="2018-01" db="EMBL/GenBank/DDBJ databases">
        <title>Genomic study of Klebsiella pneumoniae.</title>
        <authorList>
            <person name="Yang Y."/>
            <person name="Bicalho R."/>
        </authorList>
    </citation>
    <scope>NUCLEOTIDE SEQUENCE [LARGE SCALE GENOMIC DNA]</scope>
    <source>
        <strain evidence="1 2">A8</strain>
    </source>
</reference>
<protein>
    <submittedName>
        <fullName evidence="1">YecA family protein</fullName>
    </submittedName>
</protein>
<dbReference type="AlphaFoldDB" id="A0A2N4Z1L4"/>
<dbReference type="InterPro" id="IPR036255">
    <property type="entry name" value="YgfB-like_sf"/>
</dbReference>
<dbReference type="Gene3D" id="1.20.120.740">
    <property type="entry name" value="YgfB uncharacterised protein family UPF0149, PF03695"/>
    <property type="match status" value="1"/>
</dbReference>
<proteinExistence type="predicted"/>
<sequence length="43" mass="5024">DQEELEMSLEEIIEYVRVAALLCHDTFSRQQPTAPEVRKPTLH</sequence>
<gene>
    <name evidence="1" type="ORF">CWN47_13760</name>
</gene>
<dbReference type="PANTHER" id="PTHR37528:SF1">
    <property type="entry name" value="UPF0149 PROTEIN YGFB"/>
    <property type="match status" value="1"/>
</dbReference>
<dbReference type="Proteomes" id="UP000234412">
    <property type="component" value="Unassembled WGS sequence"/>
</dbReference>
<evidence type="ECO:0000313" key="1">
    <source>
        <dbReference type="EMBL" id="PLM94595.1"/>
    </source>
</evidence>
<dbReference type="PANTHER" id="PTHR37528">
    <property type="entry name" value="UPF0149 PROTEIN YGFB"/>
    <property type="match status" value="1"/>
</dbReference>
<organism evidence="1 2">
    <name type="scientific">Klebsiella variicola</name>
    <dbReference type="NCBI Taxonomy" id="244366"/>
    <lineage>
        <taxon>Bacteria</taxon>
        <taxon>Pseudomonadati</taxon>
        <taxon>Pseudomonadota</taxon>
        <taxon>Gammaproteobacteria</taxon>
        <taxon>Enterobacterales</taxon>
        <taxon>Enterobacteriaceae</taxon>
        <taxon>Klebsiella/Raoultella group</taxon>
        <taxon>Klebsiella</taxon>
        <taxon>Klebsiella pneumoniae complex</taxon>
    </lineage>
</organism>